<dbReference type="Proteomes" id="UP000325827">
    <property type="component" value="Unassembled WGS sequence"/>
</dbReference>
<evidence type="ECO:0000313" key="3">
    <source>
        <dbReference type="Proteomes" id="UP000325827"/>
    </source>
</evidence>
<dbReference type="AlphaFoldDB" id="A0A5J5J3G2"/>
<dbReference type="PROSITE" id="PS51742">
    <property type="entry name" value="PPC"/>
    <property type="match status" value="1"/>
</dbReference>
<dbReference type="SUPFAM" id="SSF117856">
    <property type="entry name" value="AF0104/ALDC/Ptd012-like"/>
    <property type="match status" value="1"/>
</dbReference>
<dbReference type="EMBL" id="VYSA01000002">
    <property type="protein sequence ID" value="KAA9107980.1"/>
    <property type="molecule type" value="Genomic_DNA"/>
</dbReference>
<protein>
    <submittedName>
        <fullName evidence="2">DUF296 domain-containing protein</fullName>
    </submittedName>
</protein>
<dbReference type="OrthoDB" id="5067836at2"/>
<accession>A0A5J5J3G2</accession>
<evidence type="ECO:0000259" key="1">
    <source>
        <dbReference type="PROSITE" id="PS51742"/>
    </source>
</evidence>
<dbReference type="Gene3D" id="3.30.1330.80">
    <property type="entry name" value="Hypothetical protein, similar to alpha- acetolactate decarboxylase, domain 2"/>
    <property type="match status" value="1"/>
</dbReference>
<sequence>MFLKSDERSPVREHLITTGRRLALAIEPGEEVLACIADACRRHGIEQAIITVFSGALRTATLIGTTRPPDDSEAPLGDTIDVVYTEGIGSGTVSYDAAAGYVVHLHVALGEKNAACRSVAGHMLSGTVHYVAEVVLDEVVSPRFGRESSVATSGVATLTFTDA</sequence>
<reference evidence="3" key="1">
    <citation type="submission" date="2019-09" db="EMBL/GenBank/DDBJ databases">
        <title>Mumia zhuanghuii sp. nov. isolated from the intestinal contents of plateau pika (Ochotona curzoniae) in the Qinghai-Tibet plateau of China.</title>
        <authorList>
            <person name="Tian Z."/>
        </authorList>
    </citation>
    <scope>NUCLEOTIDE SEQUENCE [LARGE SCALE GENOMIC DNA]</scope>
    <source>
        <strain evidence="3">JCM 30598</strain>
    </source>
</reference>
<dbReference type="InterPro" id="IPR005175">
    <property type="entry name" value="PPC_dom"/>
</dbReference>
<dbReference type="CDD" id="cd11378">
    <property type="entry name" value="DUF296"/>
    <property type="match status" value="1"/>
</dbReference>
<proteinExistence type="predicted"/>
<comment type="caution">
    <text evidence="2">The sequence shown here is derived from an EMBL/GenBank/DDBJ whole genome shotgun (WGS) entry which is preliminary data.</text>
</comment>
<organism evidence="2 3">
    <name type="scientific">Microbacterium rhizomatis</name>
    <dbReference type="NCBI Taxonomy" id="1631477"/>
    <lineage>
        <taxon>Bacteria</taxon>
        <taxon>Bacillati</taxon>
        <taxon>Actinomycetota</taxon>
        <taxon>Actinomycetes</taxon>
        <taxon>Micrococcales</taxon>
        <taxon>Microbacteriaceae</taxon>
        <taxon>Microbacterium</taxon>
    </lineage>
</organism>
<dbReference type="Pfam" id="PF03479">
    <property type="entry name" value="PCC"/>
    <property type="match status" value="1"/>
</dbReference>
<keyword evidence="3" id="KW-1185">Reference proteome</keyword>
<gene>
    <name evidence="2" type="ORF">F6B43_11195</name>
</gene>
<feature type="domain" description="PPC" evidence="1">
    <location>
        <begin position="16"/>
        <end position="161"/>
    </location>
</feature>
<evidence type="ECO:0000313" key="2">
    <source>
        <dbReference type="EMBL" id="KAA9107980.1"/>
    </source>
</evidence>
<name>A0A5J5J3G2_9MICO</name>